<organism evidence="10 11">
    <name type="scientific">Clostridium zeae</name>
    <dbReference type="NCBI Taxonomy" id="2759022"/>
    <lineage>
        <taxon>Bacteria</taxon>
        <taxon>Bacillati</taxon>
        <taxon>Bacillota</taxon>
        <taxon>Clostridia</taxon>
        <taxon>Eubacteriales</taxon>
        <taxon>Clostridiaceae</taxon>
        <taxon>Clostridium</taxon>
    </lineage>
</organism>
<feature type="binding site" evidence="7">
    <location>
        <position position="425"/>
    </location>
    <ligand>
        <name>Mg(2+)</name>
        <dbReference type="ChEBI" id="CHEBI:18420"/>
        <label>1</label>
    </ligand>
</feature>
<comment type="subcellular location">
    <subcellularLocation>
        <location evidence="7">Cytoplasm</location>
    </subcellularLocation>
</comment>
<evidence type="ECO:0000256" key="8">
    <source>
        <dbReference type="RuleBase" id="RU000336"/>
    </source>
</evidence>
<protein>
    <recommendedName>
        <fullName evidence="7">Lysine--tRNA ligase</fullName>
        <ecNumber evidence="7">6.1.1.6</ecNumber>
    </recommendedName>
    <alternativeName>
        <fullName evidence="7">Lysyl-tRNA synthetase</fullName>
        <shortName evidence="7">LysRS</shortName>
    </alternativeName>
</protein>
<dbReference type="GO" id="GO:0016874">
    <property type="term" value="F:ligase activity"/>
    <property type="evidence" value="ECO:0007669"/>
    <property type="project" value="UniProtKB-KW"/>
</dbReference>
<keyword evidence="5 7" id="KW-0030">Aminoacyl-tRNA synthetase</keyword>
<dbReference type="InterPro" id="IPR018149">
    <property type="entry name" value="Lys-tRNA-synth_II_C"/>
</dbReference>
<dbReference type="CDD" id="cd04322">
    <property type="entry name" value="LysRS_N"/>
    <property type="match status" value="1"/>
</dbReference>
<evidence type="ECO:0000256" key="3">
    <source>
        <dbReference type="ARBA" id="ARBA00022741"/>
    </source>
</evidence>
<dbReference type="InterPro" id="IPR044136">
    <property type="entry name" value="Lys-tRNA-ligase_II_N"/>
</dbReference>
<dbReference type="PANTHER" id="PTHR42918">
    <property type="entry name" value="LYSYL-TRNA SYNTHETASE"/>
    <property type="match status" value="1"/>
</dbReference>
<comment type="similarity">
    <text evidence="7">Belongs to the class-II aminoacyl-tRNA synthetase family.</text>
</comment>
<dbReference type="Proteomes" id="UP000663802">
    <property type="component" value="Unassembled WGS sequence"/>
</dbReference>
<keyword evidence="3 7" id="KW-0547">Nucleotide-binding</keyword>
<dbReference type="PROSITE" id="PS50862">
    <property type="entry name" value="AA_TRNA_LIGASE_II"/>
    <property type="match status" value="1"/>
</dbReference>
<evidence type="ECO:0000256" key="6">
    <source>
        <dbReference type="ARBA" id="ARBA00048573"/>
    </source>
</evidence>
<evidence type="ECO:0000256" key="2">
    <source>
        <dbReference type="ARBA" id="ARBA00022723"/>
    </source>
</evidence>
<dbReference type="HAMAP" id="MF_00252">
    <property type="entry name" value="Lys_tRNA_synth_class2"/>
    <property type="match status" value="1"/>
</dbReference>
<dbReference type="InterPro" id="IPR045864">
    <property type="entry name" value="aa-tRNA-synth_II/BPL/LPL"/>
</dbReference>
<reference evidence="10 11" key="1">
    <citation type="journal article" date="2021" name="Int. J. Syst. Evol. Microbiol.">
        <title>Clostridium zeae sp. nov., isolated from corn silage.</title>
        <authorList>
            <person name="Kobayashi H."/>
            <person name="Tanizawa Y."/>
            <person name="Yagura M."/>
            <person name="Sakamoto M."/>
            <person name="Ohkuma M."/>
            <person name="Tohno M."/>
        </authorList>
    </citation>
    <scope>NUCLEOTIDE SEQUENCE [LARGE SCALE GENOMIC DNA]</scope>
    <source>
        <strain evidence="10 11">CSC2</strain>
    </source>
</reference>
<keyword evidence="7" id="KW-0648">Protein biosynthesis</keyword>
<keyword evidence="7 8" id="KW-0460">Magnesium</keyword>
<dbReference type="InterPro" id="IPR006195">
    <property type="entry name" value="aa-tRNA-synth_II"/>
</dbReference>
<dbReference type="InterPro" id="IPR004365">
    <property type="entry name" value="NA-bd_OB_tRNA"/>
</dbReference>
<evidence type="ECO:0000256" key="4">
    <source>
        <dbReference type="ARBA" id="ARBA00022840"/>
    </source>
</evidence>
<sequence>MYKEFEEMHNLERIMIDSNEFVVERIKKLNKLYEAGINPYPYRYKDITHTLDILDNFERIDEAKEFTLAGRVMLLRRMGNATFANIIDEKGSIQIFFSKKLLGIEDYNILKLIDSGDIIGVEGTVFKTQTGEITIRAIKFELLSKSVRTLPEKYHGIQDADLRQRHRSLDMIMNNNVKQRFIKRSRAITAIREFLSNKEFIEVDTPILDTKYGGGEAKPFTTFVNALDCEVFMNVSPELYLKRLIVGGIERVYTFARAFRNEGIDRTHYPEFSLFECYMSYADYNDMMELMENMYEYVFNKVNGTTEITYEGVKIDFKAPWKRAKMCDLVKHDTEIDVYNLTKEEIVEKITIKGLLEEKQKDGLDVKKASKGELIVTLFEEYSEKKLVQPTFVIDFPKESSPLCKVHRENPDLIERFEPYAYGVELGNAYSELNDPLRQRILLHDQASKLRAGLETASPMDEEFAVAIDTAMPPTGGLGIGIDRMIMFLTETSTIRDVIAFPLIKR</sequence>
<dbReference type="Gene3D" id="2.40.50.140">
    <property type="entry name" value="Nucleic acid-binding proteins"/>
    <property type="match status" value="1"/>
</dbReference>
<dbReference type="NCBIfam" id="TIGR00499">
    <property type="entry name" value="lysS_bact"/>
    <property type="match status" value="1"/>
</dbReference>
<evidence type="ECO:0000313" key="10">
    <source>
        <dbReference type="EMBL" id="GFZ29815.1"/>
    </source>
</evidence>
<dbReference type="InterPro" id="IPR002313">
    <property type="entry name" value="Lys-tRNA-ligase_II"/>
</dbReference>
<dbReference type="Pfam" id="PF00152">
    <property type="entry name" value="tRNA-synt_2"/>
    <property type="match status" value="1"/>
</dbReference>
<gene>
    <name evidence="10" type="primary">lysS_1</name>
    <name evidence="7" type="synonym">lysS</name>
    <name evidence="10" type="ORF">CSC2_03410</name>
</gene>
<keyword evidence="1 7" id="KW-0436">Ligase</keyword>
<dbReference type="InterPro" id="IPR012340">
    <property type="entry name" value="NA-bd_OB-fold"/>
</dbReference>
<dbReference type="EMBL" id="BMBA01000001">
    <property type="protein sequence ID" value="GFZ29815.1"/>
    <property type="molecule type" value="Genomic_DNA"/>
</dbReference>
<dbReference type="InterPro" id="IPR004364">
    <property type="entry name" value="Aa-tRNA-synt_II"/>
</dbReference>
<dbReference type="RefSeq" id="WP_206867825.1">
    <property type="nucleotide sequence ID" value="NZ_BMBA01000001.1"/>
</dbReference>
<dbReference type="PANTHER" id="PTHR42918:SF15">
    <property type="entry name" value="LYSINE--TRNA LIGASE, CHLOROPLASTIC_MITOCHONDRIAL"/>
    <property type="match status" value="1"/>
</dbReference>
<comment type="subunit">
    <text evidence="7">Homodimer.</text>
</comment>
<feature type="binding site" evidence="7">
    <location>
        <position position="418"/>
    </location>
    <ligand>
        <name>Mg(2+)</name>
        <dbReference type="ChEBI" id="CHEBI:18420"/>
        <label>1</label>
    </ligand>
</feature>
<evidence type="ECO:0000313" key="11">
    <source>
        <dbReference type="Proteomes" id="UP000663802"/>
    </source>
</evidence>
<comment type="caution">
    <text evidence="10">The sequence shown here is derived from an EMBL/GenBank/DDBJ whole genome shotgun (WGS) entry which is preliminary data.</text>
</comment>
<dbReference type="Pfam" id="PF01336">
    <property type="entry name" value="tRNA_anti-codon"/>
    <property type="match status" value="1"/>
</dbReference>
<accession>A0ABQ1E506</accession>
<dbReference type="SUPFAM" id="SSF55681">
    <property type="entry name" value="Class II aaRS and biotin synthetases"/>
    <property type="match status" value="1"/>
</dbReference>
<comment type="catalytic activity">
    <reaction evidence="6 7 8">
        <text>tRNA(Lys) + L-lysine + ATP = L-lysyl-tRNA(Lys) + AMP + diphosphate</text>
        <dbReference type="Rhea" id="RHEA:20792"/>
        <dbReference type="Rhea" id="RHEA-COMP:9696"/>
        <dbReference type="Rhea" id="RHEA-COMP:9697"/>
        <dbReference type="ChEBI" id="CHEBI:30616"/>
        <dbReference type="ChEBI" id="CHEBI:32551"/>
        <dbReference type="ChEBI" id="CHEBI:33019"/>
        <dbReference type="ChEBI" id="CHEBI:78442"/>
        <dbReference type="ChEBI" id="CHEBI:78529"/>
        <dbReference type="ChEBI" id="CHEBI:456215"/>
        <dbReference type="EC" id="6.1.1.6"/>
    </reaction>
</comment>
<dbReference type="NCBIfam" id="NF001756">
    <property type="entry name" value="PRK00484.1"/>
    <property type="match status" value="1"/>
</dbReference>
<feature type="domain" description="Aminoacyl-transfer RNA synthetases class-II family profile" evidence="9">
    <location>
        <begin position="184"/>
        <end position="502"/>
    </location>
</feature>
<keyword evidence="2 7" id="KW-0479">Metal-binding</keyword>
<dbReference type="PRINTS" id="PR00982">
    <property type="entry name" value="TRNASYNTHLYS"/>
</dbReference>
<dbReference type="EC" id="6.1.1.6" evidence="7"/>
<dbReference type="Gene3D" id="3.30.930.10">
    <property type="entry name" value="Bira Bifunctional Protein, Domain 2"/>
    <property type="match status" value="1"/>
</dbReference>
<evidence type="ECO:0000256" key="1">
    <source>
        <dbReference type="ARBA" id="ARBA00022598"/>
    </source>
</evidence>
<evidence type="ECO:0000256" key="7">
    <source>
        <dbReference type="HAMAP-Rule" id="MF_00252"/>
    </source>
</evidence>
<keyword evidence="4 7" id="KW-0067">ATP-binding</keyword>
<keyword evidence="7" id="KW-0963">Cytoplasm</keyword>
<name>A0ABQ1E506_9CLOT</name>
<dbReference type="SUPFAM" id="SSF50249">
    <property type="entry name" value="Nucleic acid-binding proteins"/>
    <property type="match status" value="1"/>
</dbReference>
<keyword evidence="11" id="KW-1185">Reference proteome</keyword>
<feature type="binding site" evidence="7">
    <location>
        <position position="425"/>
    </location>
    <ligand>
        <name>Mg(2+)</name>
        <dbReference type="ChEBI" id="CHEBI:18420"/>
        <label>2</label>
    </ligand>
</feature>
<proteinExistence type="inferred from homology"/>
<comment type="cofactor">
    <cofactor evidence="7 8">
        <name>Mg(2+)</name>
        <dbReference type="ChEBI" id="CHEBI:18420"/>
    </cofactor>
    <text evidence="7 8">Binds 3 Mg(2+) ions per subunit.</text>
</comment>
<evidence type="ECO:0000259" key="9">
    <source>
        <dbReference type="PROSITE" id="PS50862"/>
    </source>
</evidence>
<evidence type="ECO:0000256" key="5">
    <source>
        <dbReference type="ARBA" id="ARBA00023146"/>
    </source>
</evidence>